<protein>
    <submittedName>
        <fullName evidence="1">DUF1758 domain-containing protein</fullName>
    </submittedName>
</protein>
<accession>A0A8X6TX35</accession>
<dbReference type="InterPro" id="IPR005312">
    <property type="entry name" value="DUF1759"/>
</dbReference>
<organism evidence="1 2">
    <name type="scientific">Nephila pilipes</name>
    <name type="common">Giant wood spider</name>
    <name type="synonym">Nephila maculata</name>
    <dbReference type="NCBI Taxonomy" id="299642"/>
    <lineage>
        <taxon>Eukaryota</taxon>
        <taxon>Metazoa</taxon>
        <taxon>Ecdysozoa</taxon>
        <taxon>Arthropoda</taxon>
        <taxon>Chelicerata</taxon>
        <taxon>Arachnida</taxon>
        <taxon>Araneae</taxon>
        <taxon>Araneomorphae</taxon>
        <taxon>Entelegynae</taxon>
        <taxon>Araneoidea</taxon>
        <taxon>Nephilidae</taxon>
        <taxon>Nephila</taxon>
    </lineage>
</organism>
<reference evidence="1" key="1">
    <citation type="submission" date="2020-08" db="EMBL/GenBank/DDBJ databases">
        <title>Multicomponent nature underlies the extraordinary mechanical properties of spider dragline silk.</title>
        <authorList>
            <person name="Kono N."/>
            <person name="Nakamura H."/>
            <person name="Mori M."/>
            <person name="Yoshida Y."/>
            <person name="Ohtoshi R."/>
            <person name="Malay A.D."/>
            <person name="Moran D.A.P."/>
            <person name="Tomita M."/>
            <person name="Numata K."/>
            <person name="Arakawa K."/>
        </authorList>
    </citation>
    <scope>NUCLEOTIDE SEQUENCE</scope>
</reference>
<dbReference type="OrthoDB" id="6431417at2759"/>
<dbReference type="PANTHER" id="PTHR47331:SF5">
    <property type="entry name" value="RIBONUCLEASE H"/>
    <property type="match status" value="1"/>
</dbReference>
<name>A0A8X6TX35_NEPPI</name>
<evidence type="ECO:0000313" key="2">
    <source>
        <dbReference type="Proteomes" id="UP000887013"/>
    </source>
</evidence>
<dbReference type="AlphaFoldDB" id="A0A8X6TX35"/>
<sequence length="351" mass="39660">MKQLFSRLETLFKEFERLDSELSGEDSEIVEFEDRYFSLKLKLQNKLDVFNVSHSITVEAQNSSAVQSVQSILNFRLPKLDILVFSGKFEDWMNFKDLFVSTVNSQTSLSNSQKFQYLKGLLSDEPDSLIKHIPLSDDSYEETWGKLMDRQLLDSGFESSFVNENVINILGLKRKNDILSLSGISVVPAETTRDPVVLKIAPRFNEELITVNADKLNKVTSQIPIVNIEIKELDYLKGIPLSDEDFSRPSECVTILGSDCFFTILRNEKNIGSEGQPIAQSTMYGWVVASQIQKDSNSSCTQSHLIRVKYNSNIDSMCVRWHLQFGSEAFQGQLESAVNGAFYMPASIAKA</sequence>
<proteinExistence type="predicted"/>
<evidence type="ECO:0000313" key="1">
    <source>
        <dbReference type="EMBL" id="GFT59493.1"/>
    </source>
</evidence>
<keyword evidence="2" id="KW-1185">Reference proteome</keyword>
<gene>
    <name evidence="1" type="primary">AVEN_179338_1</name>
    <name evidence="1" type="ORF">NPIL_502261</name>
</gene>
<dbReference type="PANTHER" id="PTHR47331">
    <property type="entry name" value="PHD-TYPE DOMAIN-CONTAINING PROTEIN"/>
    <property type="match status" value="1"/>
</dbReference>
<comment type="caution">
    <text evidence="1">The sequence shown here is derived from an EMBL/GenBank/DDBJ whole genome shotgun (WGS) entry which is preliminary data.</text>
</comment>
<dbReference type="Pfam" id="PF03564">
    <property type="entry name" value="DUF1759"/>
    <property type="match status" value="1"/>
</dbReference>
<dbReference type="Proteomes" id="UP000887013">
    <property type="component" value="Unassembled WGS sequence"/>
</dbReference>
<dbReference type="EMBL" id="BMAW01067386">
    <property type="protein sequence ID" value="GFT59493.1"/>
    <property type="molecule type" value="Genomic_DNA"/>
</dbReference>